<dbReference type="RefSeq" id="WP_230740635.1">
    <property type="nucleotide sequence ID" value="NZ_JAJNDB010000010.1"/>
</dbReference>
<evidence type="ECO:0000313" key="4">
    <source>
        <dbReference type="Proteomes" id="UP001199469"/>
    </source>
</evidence>
<gene>
    <name evidence="3" type="ORF">LQ327_32270</name>
</gene>
<feature type="coiled-coil region" evidence="1">
    <location>
        <begin position="360"/>
        <end position="417"/>
    </location>
</feature>
<sequence>MNRLWSDAVVVLDTNSLLNLYRYPDGPRESLFNALGAIKERLWIPHQVAKEFHRNRASVIRSQESVSSQVDQALRNVGEAANKELKPLRRNGLVAITPLLEDIEKAVTAARDAVGHQVYMVKPQKDSVLERVADLYEGRVGEPFSEEHRKEATEEAVERYEAEVPPGYKDTKKSENSYGDYFVWKQIMRYASSVDKDILLVTDDRKEDWWWSDSGYSLGPLPALRKEFSSTTSHFIWFYTPSRFLVEMRERGLTAVSDEDISVVRETTTPDRPISLEKDGIDHLSVGELERLRVDLKQRIDETNLAQGDLDDRVRELEEGWQHSSEEQDRVQSLVDEMQRRASYLRREIRTAGDNTDERVEVLKADLEGLERVIAKHLDELATLDRMRERQDPRKRVRQLRNRKRALEEQLATVDDSLTRHYSLPE</sequence>
<dbReference type="InterPro" id="IPR041578">
    <property type="entry name" value="PIN_8"/>
</dbReference>
<keyword evidence="1" id="KW-0175">Coiled coil</keyword>
<dbReference type="Pfam" id="PF18476">
    <property type="entry name" value="PIN_8"/>
    <property type="match status" value="1"/>
</dbReference>
<feature type="domain" description="PIN like" evidence="2">
    <location>
        <begin position="9"/>
        <end position="224"/>
    </location>
</feature>
<evidence type="ECO:0000259" key="2">
    <source>
        <dbReference type="Pfam" id="PF18476"/>
    </source>
</evidence>
<accession>A0ABS8PJ43</accession>
<organism evidence="3 4">
    <name type="scientific">Actinomycetospora endophytica</name>
    <dbReference type="NCBI Taxonomy" id="2291215"/>
    <lineage>
        <taxon>Bacteria</taxon>
        <taxon>Bacillati</taxon>
        <taxon>Actinomycetota</taxon>
        <taxon>Actinomycetes</taxon>
        <taxon>Pseudonocardiales</taxon>
        <taxon>Pseudonocardiaceae</taxon>
        <taxon>Actinomycetospora</taxon>
    </lineage>
</organism>
<evidence type="ECO:0000256" key="1">
    <source>
        <dbReference type="SAM" id="Coils"/>
    </source>
</evidence>
<dbReference type="EMBL" id="JAJNDB010000010">
    <property type="protein sequence ID" value="MCD2198058.1"/>
    <property type="molecule type" value="Genomic_DNA"/>
</dbReference>
<name>A0ABS8PJ43_9PSEU</name>
<protein>
    <submittedName>
        <fullName evidence="3">PIN domain-containing protein</fullName>
    </submittedName>
</protein>
<proteinExistence type="predicted"/>
<reference evidence="3 4" key="1">
    <citation type="submission" date="2021-11" db="EMBL/GenBank/DDBJ databases">
        <title>Draft genome sequence of Actinomycetospora sp. SF1 isolated from the rhizosphere soil.</title>
        <authorList>
            <person name="Duangmal K."/>
            <person name="Chantavorakit T."/>
        </authorList>
    </citation>
    <scope>NUCLEOTIDE SEQUENCE [LARGE SCALE GENOMIC DNA]</scope>
    <source>
        <strain evidence="3 4">TBRC 5722</strain>
    </source>
</reference>
<comment type="caution">
    <text evidence="3">The sequence shown here is derived from an EMBL/GenBank/DDBJ whole genome shotgun (WGS) entry which is preliminary data.</text>
</comment>
<keyword evidence="4" id="KW-1185">Reference proteome</keyword>
<evidence type="ECO:0000313" key="3">
    <source>
        <dbReference type="EMBL" id="MCD2198058.1"/>
    </source>
</evidence>
<dbReference type="Proteomes" id="UP001199469">
    <property type="component" value="Unassembled WGS sequence"/>
</dbReference>